<dbReference type="AlphaFoldDB" id="A0A9D2AYR9"/>
<dbReference type="EMBL" id="DXEZ01000107">
    <property type="protein sequence ID" value="HIX54116.1"/>
    <property type="molecule type" value="Genomic_DNA"/>
</dbReference>
<evidence type="ECO:0000256" key="2">
    <source>
        <dbReference type="ARBA" id="ARBA00022737"/>
    </source>
</evidence>
<feature type="repeat" description="WD" evidence="3">
    <location>
        <begin position="9"/>
        <end position="50"/>
    </location>
</feature>
<dbReference type="PANTHER" id="PTHR19848:SF0">
    <property type="entry name" value="NOTCHLESS PROTEIN HOMOLOG 1"/>
    <property type="match status" value="1"/>
</dbReference>
<dbReference type="PROSITE" id="PS50294">
    <property type="entry name" value="WD_REPEATS_REGION"/>
    <property type="match status" value="3"/>
</dbReference>
<dbReference type="GO" id="GO:0000027">
    <property type="term" value="P:ribosomal large subunit assembly"/>
    <property type="evidence" value="ECO:0007669"/>
    <property type="project" value="TreeGrafter"/>
</dbReference>
<dbReference type="InterPro" id="IPR015943">
    <property type="entry name" value="WD40/YVTN_repeat-like_dom_sf"/>
</dbReference>
<keyword evidence="1 3" id="KW-0853">WD repeat</keyword>
<sequence length="300" mass="34150">MEVNLKATLVGHRNPIYTLESSYDSRYLFTGGNDKGVVEWDLETFEFKRILVPVPASIYALHQIPNTKLLAVGLRSGEVFIVDIDSQKILHRLKGCDGGGVFNIKTHLGQNLLITSNEQGEVLFWSLKDFSLVNKLSLTDTTVRVIAMKQDEELAAFGDKNGEIHLYETENWELKARRKIHDLSVTSMLFEGGTLFTGGRDAKMHRLETGHLEPIQSIVPHMFTVYGIAKHPHAPFLVTVSRDKTTKIWDMEKLSLLRNISRDRKFDAHLLSINACLWIDYKNYIVSIADDRLVKVWEVV</sequence>
<gene>
    <name evidence="4" type="ORF">H9853_03755</name>
</gene>
<dbReference type="InterPro" id="IPR019775">
    <property type="entry name" value="WD40_repeat_CS"/>
</dbReference>
<dbReference type="SMART" id="SM00320">
    <property type="entry name" value="WD40"/>
    <property type="match status" value="6"/>
</dbReference>
<accession>A0A9D2AYR9</accession>
<reference evidence="4" key="2">
    <citation type="submission" date="2021-04" db="EMBL/GenBank/DDBJ databases">
        <authorList>
            <person name="Gilroy R."/>
        </authorList>
    </citation>
    <scope>NUCLEOTIDE SEQUENCE</scope>
    <source>
        <strain evidence="4">1719</strain>
    </source>
</reference>
<comment type="caution">
    <text evidence="4">The sequence shown here is derived from an EMBL/GenBank/DDBJ whole genome shotgun (WGS) entry which is preliminary data.</text>
</comment>
<dbReference type="Pfam" id="PF00400">
    <property type="entry name" value="WD40"/>
    <property type="match status" value="3"/>
</dbReference>
<evidence type="ECO:0000313" key="4">
    <source>
        <dbReference type="EMBL" id="HIX54116.1"/>
    </source>
</evidence>
<dbReference type="Gene3D" id="2.130.10.10">
    <property type="entry name" value="YVTN repeat-like/Quinoprotein amine dehydrogenase"/>
    <property type="match status" value="2"/>
</dbReference>
<dbReference type="SUPFAM" id="SSF50978">
    <property type="entry name" value="WD40 repeat-like"/>
    <property type="match status" value="1"/>
</dbReference>
<dbReference type="PROSITE" id="PS50082">
    <property type="entry name" value="WD_REPEATS_2"/>
    <property type="match status" value="3"/>
</dbReference>
<feature type="repeat" description="WD" evidence="3">
    <location>
        <begin position="266"/>
        <end position="300"/>
    </location>
</feature>
<dbReference type="Proteomes" id="UP000824156">
    <property type="component" value="Unassembled WGS sequence"/>
</dbReference>
<dbReference type="PROSITE" id="PS00678">
    <property type="entry name" value="WD_REPEATS_1"/>
    <property type="match status" value="2"/>
</dbReference>
<keyword evidence="2" id="KW-0677">Repeat</keyword>
<protein>
    <submittedName>
        <fullName evidence="4">WD40 repeat domain-containing protein</fullName>
    </submittedName>
</protein>
<proteinExistence type="predicted"/>
<dbReference type="PRINTS" id="PR00320">
    <property type="entry name" value="GPROTEINBRPT"/>
</dbReference>
<name>A0A9D2AYR9_9SPHI</name>
<evidence type="ECO:0000313" key="5">
    <source>
        <dbReference type="Proteomes" id="UP000824156"/>
    </source>
</evidence>
<reference evidence="4" key="1">
    <citation type="journal article" date="2021" name="PeerJ">
        <title>Extensive microbial diversity within the chicken gut microbiome revealed by metagenomics and culture.</title>
        <authorList>
            <person name="Gilroy R."/>
            <person name="Ravi A."/>
            <person name="Getino M."/>
            <person name="Pursley I."/>
            <person name="Horton D.L."/>
            <person name="Alikhan N.F."/>
            <person name="Baker D."/>
            <person name="Gharbi K."/>
            <person name="Hall N."/>
            <person name="Watson M."/>
            <person name="Adriaenssens E.M."/>
            <person name="Foster-Nyarko E."/>
            <person name="Jarju S."/>
            <person name="Secka A."/>
            <person name="Antonio M."/>
            <person name="Oren A."/>
            <person name="Chaudhuri R.R."/>
            <person name="La Ragione R."/>
            <person name="Hildebrand F."/>
            <person name="Pallen M.J."/>
        </authorList>
    </citation>
    <scope>NUCLEOTIDE SEQUENCE</scope>
    <source>
        <strain evidence="4">1719</strain>
    </source>
</reference>
<dbReference type="InterPro" id="IPR020472">
    <property type="entry name" value="WD40_PAC1"/>
</dbReference>
<evidence type="ECO:0000256" key="3">
    <source>
        <dbReference type="PROSITE-ProRule" id="PRU00221"/>
    </source>
</evidence>
<dbReference type="InterPro" id="IPR036322">
    <property type="entry name" value="WD40_repeat_dom_sf"/>
</dbReference>
<dbReference type="InterPro" id="IPR001680">
    <property type="entry name" value="WD40_rpt"/>
</dbReference>
<feature type="repeat" description="WD" evidence="3">
    <location>
        <begin position="218"/>
        <end position="259"/>
    </location>
</feature>
<dbReference type="PANTHER" id="PTHR19848">
    <property type="entry name" value="WD40 REPEAT PROTEIN"/>
    <property type="match status" value="1"/>
</dbReference>
<evidence type="ECO:0000256" key="1">
    <source>
        <dbReference type="ARBA" id="ARBA00022574"/>
    </source>
</evidence>
<organism evidence="4 5">
    <name type="scientific">Candidatus Sphingobacterium stercoripullorum</name>
    <dbReference type="NCBI Taxonomy" id="2838759"/>
    <lineage>
        <taxon>Bacteria</taxon>
        <taxon>Pseudomonadati</taxon>
        <taxon>Bacteroidota</taxon>
        <taxon>Sphingobacteriia</taxon>
        <taxon>Sphingobacteriales</taxon>
        <taxon>Sphingobacteriaceae</taxon>
        <taxon>Sphingobacterium</taxon>
    </lineage>
</organism>